<reference evidence="6 7" key="1">
    <citation type="submission" date="2015-07" db="EMBL/GenBank/DDBJ databases">
        <authorList>
            <person name="Voget S."/>
            <person name="Dogs M."/>
            <person name="Brinkhoff T.H."/>
            <person name="Daniel R."/>
        </authorList>
    </citation>
    <scope>NUCLEOTIDE SEQUENCE [LARGE SCALE GENOMIC DNA]</scope>
    <source>
        <strain evidence="6 7">B14</strain>
    </source>
</reference>
<dbReference type="RefSeq" id="WP_187432107.1">
    <property type="nucleotide sequence ID" value="NZ_CP143423.1"/>
</dbReference>
<dbReference type="InterPro" id="IPR018967">
    <property type="entry name" value="FeS-contain_CDGSH-typ"/>
</dbReference>
<evidence type="ECO:0000256" key="4">
    <source>
        <dbReference type="ARBA" id="ARBA00023014"/>
    </source>
</evidence>
<dbReference type="Pfam" id="PF09360">
    <property type="entry name" value="zf-CDGSH"/>
    <property type="match status" value="1"/>
</dbReference>
<keyword evidence="2" id="KW-0479">Metal-binding</keyword>
<gene>
    <name evidence="6" type="ORF">ROLI_030750</name>
</gene>
<keyword evidence="3" id="KW-0408">Iron</keyword>
<keyword evidence="1" id="KW-0001">2Fe-2S</keyword>
<dbReference type="InterPro" id="IPR052950">
    <property type="entry name" value="CISD"/>
</dbReference>
<name>A0ABZ2BV97_9RHOB</name>
<evidence type="ECO:0000313" key="6">
    <source>
        <dbReference type="EMBL" id="WVX49979.1"/>
    </source>
</evidence>
<dbReference type="PANTHER" id="PTHR46491:SF3">
    <property type="entry name" value="CDGSH IRON-SULFUR DOMAIN-CONTAINING PROTEIN 3, MITOCHONDRIAL"/>
    <property type="match status" value="1"/>
</dbReference>
<feature type="domain" description="Iron-binding zinc finger CDGSH type" evidence="5">
    <location>
        <begin position="10"/>
        <end position="47"/>
    </location>
</feature>
<reference evidence="7" key="2">
    <citation type="submission" date="2024-01" db="EMBL/GenBank/DDBJ databases">
        <title>Roseobacter fucihabitans sp. nov., isolated from the brown alga Fucus spiralis.</title>
        <authorList>
            <person name="Hahnke S."/>
            <person name="Berger M."/>
            <person name="Schlingloff A."/>
            <person name="Athale I."/>
            <person name="Neumann-Schaal M."/>
            <person name="Adenaya A."/>
            <person name="Poehlein A."/>
            <person name="Daniel R."/>
            <person name="Pertersen J."/>
            <person name="Brinkhoff T."/>
        </authorList>
    </citation>
    <scope>NUCLEOTIDE SEQUENCE [LARGE SCALE GENOMIC DNA]</scope>
    <source>
        <strain evidence="7">B14</strain>
    </source>
</reference>
<dbReference type="EMBL" id="CP143423">
    <property type="protein sequence ID" value="WVX49979.1"/>
    <property type="molecule type" value="Genomic_DNA"/>
</dbReference>
<accession>A0ABZ2BV97</accession>
<dbReference type="Proteomes" id="UP001318682">
    <property type="component" value="Chromosome"/>
</dbReference>
<proteinExistence type="predicted"/>
<feature type="domain" description="Iron-binding zinc finger CDGSH type" evidence="5">
    <location>
        <begin position="48"/>
        <end position="79"/>
    </location>
</feature>
<evidence type="ECO:0000256" key="3">
    <source>
        <dbReference type="ARBA" id="ARBA00023004"/>
    </source>
</evidence>
<evidence type="ECO:0000313" key="7">
    <source>
        <dbReference type="Proteomes" id="UP001318682"/>
    </source>
</evidence>
<dbReference type="Gene3D" id="3.40.5.90">
    <property type="entry name" value="CDGSH iron-sulfur domain, mitoNEET-type"/>
    <property type="match status" value="2"/>
</dbReference>
<sequence>MSERPKIAQKSPYPVEVSAGKAYFWCSCGQSSKQPFCDGSHKDTGFTPVKYEADSDKTVFFCGCKATGKVPLCDGGHNKL</sequence>
<evidence type="ECO:0000256" key="2">
    <source>
        <dbReference type="ARBA" id="ARBA00022723"/>
    </source>
</evidence>
<evidence type="ECO:0000256" key="1">
    <source>
        <dbReference type="ARBA" id="ARBA00022714"/>
    </source>
</evidence>
<organism evidence="6 7">
    <name type="scientific">Roseobacter fucihabitans</name>
    <dbReference type="NCBI Taxonomy" id="1537242"/>
    <lineage>
        <taxon>Bacteria</taxon>
        <taxon>Pseudomonadati</taxon>
        <taxon>Pseudomonadota</taxon>
        <taxon>Alphaproteobacteria</taxon>
        <taxon>Rhodobacterales</taxon>
        <taxon>Roseobacteraceae</taxon>
        <taxon>Roseobacter</taxon>
    </lineage>
</organism>
<keyword evidence="7" id="KW-1185">Reference proteome</keyword>
<dbReference type="SMART" id="SM00704">
    <property type="entry name" value="ZnF_CDGSH"/>
    <property type="match status" value="2"/>
</dbReference>
<evidence type="ECO:0000259" key="5">
    <source>
        <dbReference type="SMART" id="SM00704"/>
    </source>
</evidence>
<dbReference type="PANTHER" id="PTHR46491">
    <property type="entry name" value="CDGSH IRON SULFUR DOMAIN PROTEIN HOMOLOG"/>
    <property type="match status" value="1"/>
</dbReference>
<protein>
    <recommendedName>
        <fullName evidence="5">Iron-binding zinc finger CDGSH type domain-containing protein</fullName>
    </recommendedName>
</protein>
<keyword evidence="4" id="KW-0411">Iron-sulfur</keyword>
<dbReference type="InterPro" id="IPR042216">
    <property type="entry name" value="MitoNEET_CISD"/>
</dbReference>